<evidence type="ECO:0000313" key="2">
    <source>
        <dbReference type="Proteomes" id="UP000526033"/>
    </source>
</evidence>
<reference evidence="1 2" key="1">
    <citation type="journal article" date="2020" name="Biotechnol. Biofuels">
        <title>New insights from the biogas microbiome by comprehensive genome-resolved metagenomics of nearly 1600 species originating from multiple anaerobic digesters.</title>
        <authorList>
            <person name="Campanaro S."/>
            <person name="Treu L."/>
            <person name="Rodriguez-R L.M."/>
            <person name="Kovalovszki A."/>
            <person name="Ziels R.M."/>
            <person name="Maus I."/>
            <person name="Zhu X."/>
            <person name="Kougias P.G."/>
            <person name="Basile A."/>
            <person name="Luo G."/>
            <person name="Schluter A."/>
            <person name="Konstantinidis K.T."/>
            <person name="Angelidaki I."/>
        </authorList>
    </citation>
    <scope>NUCLEOTIDE SEQUENCE [LARGE SCALE GENOMIC DNA]</scope>
    <source>
        <strain evidence="1">AS27yjCOA_165</strain>
    </source>
</reference>
<dbReference type="Proteomes" id="UP000526033">
    <property type="component" value="Unassembled WGS sequence"/>
</dbReference>
<comment type="caution">
    <text evidence="1">The sequence shown here is derived from an EMBL/GenBank/DDBJ whole genome shotgun (WGS) entry which is preliminary data.</text>
</comment>
<dbReference type="AlphaFoldDB" id="A0A7X9DKG2"/>
<gene>
    <name evidence="1" type="ORF">GYA27_02590</name>
</gene>
<dbReference type="EMBL" id="JAAZNL010000025">
    <property type="protein sequence ID" value="NMB70066.1"/>
    <property type="molecule type" value="Genomic_DNA"/>
</dbReference>
<protein>
    <submittedName>
        <fullName evidence="1">Uncharacterized protein</fullName>
    </submittedName>
</protein>
<accession>A0A7X9DKG2</accession>
<organism evidence="1 2">
    <name type="scientific">candidate division WWE3 bacterium</name>
    <dbReference type="NCBI Taxonomy" id="2053526"/>
    <lineage>
        <taxon>Bacteria</taxon>
        <taxon>Katanobacteria</taxon>
    </lineage>
</organism>
<evidence type="ECO:0000313" key="1">
    <source>
        <dbReference type="EMBL" id="NMB70066.1"/>
    </source>
</evidence>
<name>A0A7X9DKG2_UNCKA</name>
<sequence length="383" mass="42813">MAASYEALPHSTLTDNFSRLAESGKARFTPISPERYIKPPEVTYNINDLERLTTEELEKIGISVDEVLEKLVLEETTLSKPEKNSGYETAMEWVNGYWDAMNKSLEKRLVGSNSKSEVYYADVRLRALGVKRFLSVMQEFTDEGTFNQVNDILVTACDICVLAEANAGKLNMDNIIKSGAIGRAVNLGLSDPKALDMAMKLVSAAHTERLGLFDHVESLVDGIKAEIVAGRIVSGYDFPDVGYDMVFQKPPAFRDVNEGADFVLTIHDGKFSKELALFDVKKAEISNGQGSCRVVTEGNLPKIYEGDYERPSNLDLYDIEANFLYAVAKNNEMGIVIRLPRDLVTNYSVEQLSEMDNKDNPDYNEAKSHIYRELGYILERVGK</sequence>
<proteinExistence type="predicted"/>